<dbReference type="Proteomes" id="UP001597519">
    <property type="component" value="Unassembled WGS sequence"/>
</dbReference>
<dbReference type="Pfam" id="PF00496">
    <property type="entry name" value="SBP_bac_5"/>
    <property type="match status" value="1"/>
</dbReference>
<sequence length="559" mass="61289">MKNFRLLLMFAMISVLTLALAACADDSNVDEAASGGDGAEGAGSGDLVISEMSDIVSLDPHGSNDVPSSNVRSNIYETLTTLDENMEVQPGLATEWEEVDENTWRFTLAEGVTFHDGSEFNAEVVKANLDRIVDPNVASPRMFLYEMVENVEVIDDHTVEITTEYPFAPLLAHLSHDAGGMISEEVINADLQAALDAAGEDMTAEEYVAQREESGEVEVGDGFANEVGNYIADNAVGTGFFALQSRDAGSQVVLERYEDYHGDPAELNTVTFKVVPETGARLAELESGSSHIVGKTETNNVDRVDSHPETYLNQQPLLSLSYVGFNTEKEPLNDPLVRQAISYATDREAIIEGIYNGVGAPARGPLAPDVFGYDENAEGIEYDLDRAKELMAEAGHEDGFSLEILTNDSPERVDTAIFLQEALQEINIDVDVQQREWGAYLEETAAGEHDMYVLGWSTVTGDADYGLYSLFHSSMHGDPGNRSFLSDDQVDELLEAGRQETDPDERLAIYSELQTLLAELEPQINIHHQDELTGVRNEVENFEVDALGIYQLHDVTINQ</sequence>
<dbReference type="CDD" id="cd08499">
    <property type="entry name" value="PBP2_Ylib_like"/>
    <property type="match status" value="1"/>
</dbReference>
<dbReference type="Gene3D" id="3.90.76.10">
    <property type="entry name" value="Dipeptide-binding Protein, Domain 1"/>
    <property type="match status" value="1"/>
</dbReference>
<dbReference type="InterPro" id="IPR000914">
    <property type="entry name" value="SBP_5_dom"/>
</dbReference>
<dbReference type="Gene3D" id="3.40.190.10">
    <property type="entry name" value="Periplasmic binding protein-like II"/>
    <property type="match status" value="1"/>
</dbReference>
<dbReference type="Gene3D" id="3.10.105.10">
    <property type="entry name" value="Dipeptide-binding Protein, Domain 3"/>
    <property type="match status" value="1"/>
</dbReference>
<feature type="domain" description="Solute-binding protein family 5" evidence="5">
    <location>
        <begin position="87"/>
        <end position="474"/>
    </location>
</feature>
<dbReference type="RefSeq" id="WP_377773117.1">
    <property type="nucleotide sequence ID" value="NZ_JBHUOQ010000001.1"/>
</dbReference>
<evidence type="ECO:0000259" key="5">
    <source>
        <dbReference type="Pfam" id="PF00496"/>
    </source>
</evidence>
<keyword evidence="2" id="KW-0813">Transport</keyword>
<protein>
    <submittedName>
        <fullName evidence="6">Glutathione ABC transporter substrate-binding protein</fullName>
    </submittedName>
</protein>
<dbReference type="PIRSF" id="PIRSF002741">
    <property type="entry name" value="MppA"/>
    <property type="match status" value="1"/>
</dbReference>
<dbReference type="SUPFAM" id="SSF53850">
    <property type="entry name" value="Periplasmic binding protein-like II"/>
    <property type="match status" value="1"/>
</dbReference>
<evidence type="ECO:0000256" key="4">
    <source>
        <dbReference type="SAM" id="SignalP"/>
    </source>
</evidence>
<keyword evidence="7" id="KW-1185">Reference proteome</keyword>
<comment type="caution">
    <text evidence="6">The sequence shown here is derived from an EMBL/GenBank/DDBJ whole genome shotgun (WGS) entry which is preliminary data.</text>
</comment>
<evidence type="ECO:0000313" key="6">
    <source>
        <dbReference type="EMBL" id="MFD2830310.1"/>
    </source>
</evidence>
<proteinExistence type="inferred from homology"/>
<organism evidence="6 7">
    <name type="scientific">Corticicoccus populi</name>
    <dbReference type="NCBI Taxonomy" id="1812821"/>
    <lineage>
        <taxon>Bacteria</taxon>
        <taxon>Bacillati</taxon>
        <taxon>Bacillota</taxon>
        <taxon>Bacilli</taxon>
        <taxon>Bacillales</taxon>
        <taxon>Staphylococcaceae</taxon>
        <taxon>Corticicoccus</taxon>
    </lineage>
</organism>
<evidence type="ECO:0000313" key="7">
    <source>
        <dbReference type="Proteomes" id="UP001597519"/>
    </source>
</evidence>
<dbReference type="InterPro" id="IPR039424">
    <property type="entry name" value="SBP_5"/>
</dbReference>
<dbReference type="InterPro" id="IPR030678">
    <property type="entry name" value="Peptide/Ni-bd"/>
</dbReference>
<name>A0ABW5WV72_9STAP</name>
<gene>
    <name evidence="6" type="ORF">ACFSX4_07475</name>
</gene>
<comment type="similarity">
    <text evidence="1">Belongs to the bacterial solute-binding protein 5 family.</text>
</comment>
<dbReference type="EMBL" id="JBHUOQ010000001">
    <property type="protein sequence ID" value="MFD2830310.1"/>
    <property type="molecule type" value="Genomic_DNA"/>
</dbReference>
<evidence type="ECO:0000256" key="2">
    <source>
        <dbReference type="ARBA" id="ARBA00022448"/>
    </source>
</evidence>
<reference evidence="7" key="1">
    <citation type="journal article" date="2019" name="Int. J. Syst. Evol. Microbiol.">
        <title>The Global Catalogue of Microorganisms (GCM) 10K type strain sequencing project: providing services to taxonomists for standard genome sequencing and annotation.</title>
        <authorList>
            <consortium name="The Broad Institute Genomics Platform"/>
            <consortium name="The Broad Institute Genome Sequencing Center for Infectious Disease"/>
            <person name="Wu L."/>
            <person name="Ma J."/>
        </authorList>
    </citation>
    <scope>NUCLEOTIDE SEQUENCE [LARGE SCALE GENOMIC DNA]</scope>
    <source>
        <strain evidence="7">KCTC 33575</strain>
    </source>
</reference>
<dbReference type="PANTHER" id="PTHR30290:SF9">
    <property type="entry name" value="OLIGOPEPTIDE-BINDING PROTEIN APPA"/>
    <property type="match status" value="1"/>
</dbReference>
<feature type="signal peptide" evidence="4">
    <location>
        <begin position="1"/>
        <end position="21"/>
    </location>
</feature>
<dbReference type="PROSITE" id="PS51257">
    <property type="entry name" value="PROKAR_LIPOPROTEIN"/>
    <property type="match status" value="1"/>
</dbReference>
<dbReference type="PANTHER" id="PTHR30290">
    <property type="entry name" value="PERIPLASMIC BINDING COMPONENT OF ABC TRANSPORTER"/>
    <property type="match status" value="1"/>
</dbReference>
<evidence type="ECO:0000256" key="3">
    <source>
        <dbReference type="ARBA" id="ARBA00022729"/>
    </source>
</evidence>
<keyword evidence="3 4" id="KW-0732">Signal</keyword>
<accession>A0ABW5WV72</accession>
<feature type="chain" id="PRO_5045419644" evidence="4">
    <location>
        <begin position="22"/>
        <end position="559"/>
    </location>
</feature>
<evidence type="ECO:0000256" key="1">
    <source>
        <dbReference type="ARBA" id="ARBA00005695"/>
    </source>
</evidence>